<dbReference type="RefSeq" id="WP_008378585.1">
    <property type="nucleotide sequence ID" value="NZ_BAOP01000013.1"/>
</dbReference>
<gene>
    <name evidence="3" type="ORF">GM1_013_00670</name>
</gene>
<feature type="chain" id="PRO_5039067850" description="DUF732 domain-containing protein" evidence="1">
    <location>
        <begin position="21"/>
        <end position="116"/>
    </location>
</feature>
<sequence length="116" mass="11715">MRARLLFIAPVIAGAAFLGACSDDGSSSDSTDRAAYLKALEASNITFANEDEAVAVGEQACADLKAGKSVLEVAQNIEGKDAGQGAIIVGAATGSFCRDQIGMNLPELSTIPGLPG</sequence>
<feature type="domain" description="DUF732" evidence="2">
    <location>
        <begin position="33"/>
        <end position="99"/>
    </location>
</feature>
<keyword evidence="1" id="KW-0732">Signal</keyword>
<name>M3TES2_GORML</name>
<dbReference type="PROSITE" id="PS51257">
    <property type="entry name" value="PROKAR_LIPOPROTEIN"/>
    <property type="match status" value="1"/>
</dbReference>
<dbReference type="InterPro" id="IPR007969">
    <property type="entry name" value="DUF732"/>
</dbReference>
<proteinExistence type="predicted"/>
<dbReference type="AlphaFoldDB" id="M3TES2"/>
<evidence type="ECO:0000259" key="2">
    <source>
        <dbReference type="Pfam" id="PF05305"/>
    </source>
</evidence>
<protein>
    <recommendedName>
        <fullName evidence="2">DUF732 domain-containing protein</fullName>
    </recommendedName>
</protein>
<comment type="caution">
    <text evidence="3">The sequence shown here is derived from an EMBL/GenBank/DDBJ whole genome shotgun (WGS) entry which is preliminary data.</text>
</comment>
<dbReference type="EMBL" id="BAOP01000013">
    <property type="protein sequence ID" value="GAC79931.1"/>
    <property type="molecule type" value="Genomic_DNA"/>
</dbReference>
<dbReference type="Proteomes" id="UP000035009">
    <property type="component" value="Unassembled WGS sequence"/>
</dbReference>
<keyword evidence="4" id="KW-1185">Reference proteome</keyword>
<evidence type="ECO:0000256" key="1">
    <source>
        <dbReference type="SAM" id="SignalP"/>
    </source>
</evidence>
<dbReference type="STRING" id="410332.SAMN04488550_0846"/>
<evidence type="ECO:0000313" key="3">
    <source>
        <dbReference type="EMBL" id="GAC79931.1"/>
    </source>
</evidence>
<organism evidence="3 4">
    <name type="scientific">Gordonia malaquae NBRC 108250</name>
    <dbReference type="NCBI Taxonomy" id="1223542"/>
    <lineage>
        <taxon>Bacteria</taxon>
        <taxon>Bacillati</taxon>
        <taxon>Actinomycetota</taxon>
        <taxon>Actinomycetes</taxon>
        <taxon>Mycobacteriales</taxon>
        <taxon>Gordoniaceae</taxon>
        <taxon>Gordonia</taxon>
    </lineage>
</organism>
<feature type="signal peptide" evidence="1">
    <location>
        <begin position="1"/>
        <end position="20"/>
    </location>
</feature>
<dbReference type="eggNOG" id="ENOG5031VZ8">
    <property type="taxonomic scope" value="Bacteria"/>
</dbReference>
<dbReference type="Pfam" id="PF05305">
    <property type="entry name" value="DUF732"/>
    <property type="match status" value="1"/>
</dbReference>
<reference evidence="3 4" key="1">
    <citation type="submission" date="2013-02" db="EMBL/GenBank/DDBJ databases">
        <title>Whole genome shotgun sequence of Gordonia malaquae NBRC 108250.</title>
        <authorList>
            <person name="Yoshida I."/>
            <person name="Hosoyama A."/>
            <person name="Tsuchikane K."/>
            <person name="Ando Y."/>
            <person name="Baba S."/>
            <person name="Ohji S."/>
            <person name="Hamada M."/>
            <person name="Tamura T."/>
            <person name="Yamazoe A."/>
            <person name="Yamazaki S."/>
            <person name="Fujita N."/>
        </authorList>
    </citation>
    <scope>NUCLEOTIDE SEQUENCE [LARGE SCALE GENOMIC DNA]</scope>
    <source>
        <strain evidence="3 4">NBRC 108250</strain>
    </source>
</reference>
<accession>M3TES2</accession>
<evidence type="ECO:0000313" key="4">
    <source>
        <dbReference type="Proteomes" id="UP000035009"/>
    </source>
</evidence>
<dbReference type="OrthoDB" id="4730932at2"/>